<dbReference type="Proteomes" id="UP000694723">
    <property type="component" value="Unplaced"/>
</dbReference>
<dbReference type="Proteomes" id="UP000694570">
    <property type="component" value="Unplaced"/>
</dbReference>
<dbReference type="Proteomes" id="UP000694727">
    <property type="component" value="Unplaced"/>
</dbReference>
<dbReference type="Proteomes" id="UP000694720">
    <property type="component" value="Unplaced"/>
</dbReference>
<dbReference type="AlphaFoldDB" id="A0A8D0IZT5"/>
<dbReference type="Ensembl" id="ENSSSCT00030035210.1">
    <property type="protein sequence ID" value="ENSSSCP00030016045.1"/>
    <property type="gene ID" value="ENSSSCG00030025237.1"/>
</dbReference>
<sequence length="120" mass="14038">MQIKTTVRYYLMPVRMAIIISLQITHAEENVEKREPINTAGGNVNWHSHCRTQYGGSSGNYHDSAILLLCIYPDKIIIQKDTCTPMFIVALFTVAKTWKQPKCPLTYEWIKMWYIYAMEY</sequence>
<evidence type="ECO:0000313" key="2">
    <source>
        <dbReference type="Proteomes" id="UP000694571"/>
    </source>
</evidence>
<dbReference type="Ensembl" id="ENSSSCT00045043322.1">
    <property type="protein sequence ID" value="ENSSSCP00045030108.1"/>
    <property type="gene ID" value="ENSSSCG00045025414.1"/>
</dbReference>
<dbReference type="Ensembl" id="ENSSSCT00065060610.1">
    <property type="protein sequence ID" value="ENSSSCP00065026256.1"/>
    <property type="gene ID" value="ENSSSCG00065044321.1"/>
</dbReference>
<proteinExistence type="predicted"/>
<dbReference type="Ensembl" id="ENSSSCT00025058836.1">
    <property type="protein sequence ID" value="ENSSSCP00025024942.1"/>
    <property type="gene ID" value="ENSSSCG00025043402.1"/>
</dbReference>
<name>A0A8D0IZT5_PIG</name>
<dbReference type="Proteomes" id="UP000694724">
    <property type="component" value="Unplaced"/>
</dbReference>
<reference evidence="1" key="1">
    <citation type="submission" date="2025-05" db="UniProtKB">
        <authorList>
            <consortium name="Ensembl"/>
        </authorList>
    </citation>
    <scope>IDENTIFICATION</scope>
</reference>
<dbReference type="Ensembl" id="ENSSSCT00035014516.1">
    <property type="protein sequence ID" value="ENSSSCP00035004942.1"/>
    <property type="gene ID" value="ENSSSCG00035011565.1"/>
</dbReference>
<dbReference type="Proteomes" id="UP000694725">
    <property type="component" value="Unplaced"/>
</dbReference>
<evidence type="ECO:0000313" key="1">
    <source>
        <dbReference type="Ensembl" id="ENSSSCP00050017076.1"/>
    </source>
</evidence>
<organism evidence="1 2">
    <name type="scientific">Sus scrofa</name>
    <name type="common">Pig</name>
    <dbReference type="NCBI Taxonomy" id="9823"/>
    <lineage>
        <taxon>Eukaryota</taxon>
        <taxon>Metazoa</taxon>
        <taxon>Chordata</taxon>
        <taxon>Craniata</taxon>
        <taxon>Vertebrata</taxon>
        <taxon>Euteleostomi</taxon>
        <taxon>Mammalia</taxon>
        <taxon>Eutheria</taxon>
        <taxon>Laurasiatheria</taxon>
        <taxon>Artiodactyla</taxon>
        <taxon>Suina</taxon>
        <taxon>Suidae</taxon>
        <taxon>Sus</taxon>
    </lineage>
</organism>
<dbReference type="Ensembl" id="ENSSSCT00055005191.1">
    <property type="protein sequence ID" value="ENSSSCP00055004016.1"/>
    <property type="gene ID" value="ENSSSCG00055002722.1"/>
</dbReference>
<dbReference type="Proteomes" id="UP000694571">
    <property type="component" value="Unplaced"/>
</dbReference>
<dbReference type="Ensembl" id="ENSSSCT00060080371.1">
    <property type="protein sequence ID" value="ENSSSCP00060034779.1"/>
    <property type="gene ID" value="ENSSSCG00060058934.1"/>
</dbReference>
<dbReference type="Ensembl" id="ENSSSCT00050041338.1">
    <property type="protein sequence ID" value="ENSSSCP00050017076.1"/>
    <property type="gene ID" value="ENSSSCG00050030758.1"/>
</dbReference>
<dbReference type="Proteomes" id="UP000694728">
    <property type="component" value="Unplaced"/>
</dbReference>
<accession>A0A8D0IZT5</accession>
<protein>
    <submittedName>
        <fullName evidence="1">Uncharacterized protein</fullName>
    </submittedName>
</protein>